<evidence type="ECO:0000313" key="2">
    <source>
        <dbReference type="EMBL" id="KMT66294.1"/>
    </source>
</evidence>
<reference evidence="2 3" key="1">
    <citation type="submission" date="2015-04" db="EMBL/GenBank/DDBJ databases">
        <title>Draft Genome Sequence of the Novel Agar-Digesting Marine Bacterium Q1.</title>
        <authorList>
            <person name="Li Y."/>
            <person name="Li D."/>
            <person name="Chen G."/>
            <person name="Du Z."/>
        </authorList>
    </citation>
    <scope>NUCLEOTIDE SEQUENCE [LARGE SCALE GENOMIC DNA]</scope>
    <source>
        <strain evidence="2 3">Q1</strain>
    </source>
</reference>
<keyword evidence="1" id="KW-0732">Signal</keyword>
<evidence type="ECO:0008006" key="4">
    <source>
        <dbReference type="Google" id="ProtNLM"/>
    </source>
</evidence>
<dbReference type="AlphaFoldDB" id="A0A0J8GYI2"/>
<gene>
    <name evidence="2" type="ORF">XM47_04700</name>
</gene>
<name>A0A0J8GYI2_9ALTE</name>
<dbReference type="OrthoDB" id="6381651at2"/>
<sequence>MMLKKISKSFLASAILGLSFQASAWEWTMDFDKYYDNSGNEQYIKSGQIIDDEYSSGYVFDEVSGQVVNVGVGATITVENPNSDDDIAVAFNTGADIAGEATSHDSDLKAAFNHYQTGSANQYNASGERDNILIIQEDGSTGTCGSEYCTDVDDEGSQPGGQVFIAFNSLVTLESINFFDIEEKPTFITAYNDDANTSKVFTVPEMGNNNWGAIDLTQYAANRIAIYLGGSGAFSDLKLSKIATQVSEPHTILVLIMGLGLIAYRRKSLI</sequence>
<dbReference type="EMBL" id="LAZL01000005">
    <property type="protein sequence ID" value="KMT66294.1"/>
    <property type="molecule type" value="Genomic_DNA"/>
</dbReference>
<feature type="signal peptide" evidence="1">
    <location>
        <begin position="1"/>
        <end position="24"/>
    </location>
</feature>
<feature type="chain" id="PRO_5005298870" description="PEP-CTERM protein-sorting domain-containing protein" evidence="1">
    <location>
        <begin position="25"/>
        <end position="270"/>
    </location>
</feature>
<dbReference type="RefSeq" id="WP_048690297.1">
    <property type="nucleotide sequence ID" value="NZ_KQ130484.1"/>
</dbReference>
<dbReference type="Proteomes" id="UP000037600">
    <property type="component" value="Unassembled WGS sequence"/>
</dbReference>
<comment type="caution">
    <text evidence="2">The sequence shown here is derived from an EMBL/GenBank/DDBJ whole genome shotgun (WGS) entry which is preliminary data.</text>
</comment>
<organism evidence="2 3">
    <name type="scientific">Catenovulum maritimum</name>
    <dbReference type="NCBI Taxonomy" id="1513271"/>
    <lineage>
        <taxon>Bacteria</taxon>
        <taxon>Pseudomonadati</taxon>
        <taxon>Pseudomonadota</taxon>
        <taxon>Gammaproteobacteria</taxon>
        <taxon>Alteromonadales</taxon>
        <taxon>Alteromonadaceae</taxon>
        <taxon>Catenovulum</taxon>
    </lineage>
</organism>
<evidence type="ECO:0000256" key="1">
    <source>
        <dbReference type="SAM" id="SignalP"/>
    </source>
</evidence>
<proteinExistence type="predicted"/>
<evidence type="ECO:0000313" key="3">
    <source>
        <dbReference type="Proteomes" id="UP000037600"/>
    </source>
</evidence>
<keyword evidence="3" id="KW-1185">Reference proteome</keyword>
<accession>A0A0J8GYI2</accession>
<protein>
    <recommendedName>
        <fullName evidence="4">PEP-CTERM protein-sorting domain-containing protein</fullName>
    </recommendedName>
</protein>